<dbReference type="PROSITE" id="PS00900">
    <property type="entry name" value="RNA_POL_PHAGE_1"/>
    <property type="match status" value="1"/>
</dbReference>
<name>A0A1W6JUU7_9CAUD</name>
<dbReference type="EMBL" id="KY612839">
    <property type="protein sequence ID" value="ARM71049.1"/>
    <property type="molecule type" value="Genomic_DNA"/>
</dbReference>
<dbReference type="PANTHER" id="PTHR10102:SF0">
    <property type="entry name" value="DNA-DIRECTED RNA POLYMERASE, MITOCHONDRIAL"/>
    <property type="match status" value="1"/>
</dbReference>
<proteinExistence type="inferred from homology"/>
<dbReference type="InterPro" id="IPR046950">
    <property type="entry name" value="DNA-dir_Rpol_C_phage-type"/>
</dbReference>
<keyword evidence="5" id="KW-0548">Nucleotidyltransferase</keyword>
<evidence type="ECO:0000256" key="2">
    <source>
        <dbReference type="ARBA" id="ARBA00012418"/>
    </source>
</evidence>
<keyword evidence="10" id="KW-1185">Reference proteome</keyword>
<comment type="similarity">
    <text evidence="1">Belongs to the phage and mitochondrial RNA polymerase family.</text>
</comment>
<evidence type="ECO:0000256" key="7">
    <source>
        <dbReference type="ARBA" id="ARBA00048552"/>
    </source>
</evidence>
<gene>
    <name evidence="9" type="ORF">pVco5_061</name>
</gene>
<evidence type="ECO:0000313" key="10">
    <source>
        <dbReference type="Proteomes" id="UP000225564"/>
    </source>
</evidence>
<evidence type="ECO:0000256" key="3">
    <source>
        <dbReference type="ARBA" id="ARBA00022478"/>
    </source>
</evidence>
<dbReference type="PANTHER" id="PTHR10102">
    <property type="entry name" value="DNA-DIRECTED RNA POLYMERASE, MITOCHONDRIAL"/>
    <property type="match status" value="1"/>
</dbReference>
<dbReference type="Proteomes" id="UP000225564">
    <property type="component" value="Segment"/>
</dbReference>
<keyword evidence="6" id="KW-0804">Transcription</keyword>
<dbReference type="GO" id="GO:0006351">
    <property type="term" value="P:DNA-templated transcription"/>
    <property type="evidence" value="ECO:0007669"/>
    <property type="project" value="InterPro"/>
</dbReference>
<dbReference type="GO" id="GO:0003899">
    <property type="term" value="F:DNA-directed RNA polymerase activity"/>
    <property type="evidence" value="ECO:0007669"/>
    <property type="project" value="UniProtKB-EC"/>
</dbReference>
<sequence>MKTFTPIEYICIHIANSFGKDKLLFEDRIEWVKQNGKQLRKLAGQADDKAQYLRGVLELERILNGQRTTNMPIGLDATASGLQILSVLSGCMVTASHVGLVDPNKRCDAYTACGDTMNFYLPEDKQIILTGTPKAGQYTRKDLKQPLEH</sequence>
<protein>
    <recommendedName>
        <fullName evidence="2">DNA-directed RNA polymerase</fullName>
        <ecNumber evidence="2">2.7.7.6</ecNumber>
    </recommendedName>
</protein>
<evidence type="ECO:0000256" key="5">
    <source>
        <dbReference type="ARBA" id="ARBA00022695"/>
    </source>
</evidence>
<dbReference type="InterPro" id="IPR043502">
    <property type="entry name" value="DNA/RNA_pol_sf"/>
</dbReference>
<evidence type="ECO:0000256" key="4">
    <source>
        <dbReference type="ARBA" id="ARBA00022679"/>
    </source>
</evidence>
<dbReference type="Pfam" id="PF00940">
    <property type="entry name" value="RNA_pol"/>
    <property type="match status" value="1"/>
</dbReference>
<dbReference type="Gene3D" id="1.10.287.280">
    <property type="match status" value="1"/>
</dbReference>
<organism evidence="9 10">
    <name type="scientific">Vibrio phage pVco-5</name>
    <dbReference type="NCBI Taxonomy" id="1965485"/>
    <lineage>
        <taxon>Viruses</taxon>
        <taxon>Duplodnaviria</taxon>
        <taxon>Heunggongvirae</taxon>
        <taxon>Uroviricota</taxon>
        <taxon>Caudoviricetes</taxon>
        <taxon>Schitoviridae</taxon>
        <taxon>Vicoquintavirus</taxon>
        <taxon>Vicoquintavirus Pvco5</taxon>
    </lineage>
</organism>
<evidence type="ECO:0000256" key="6">
    <source>
        <dbReference type="ARBA" id="ARBA00023163"/>
    </source>
</evidence>
<keyword evidence="3 9" id="KW-0240">DNA-directed RNA polymerase</keyword>
<feature type="domain" description="DNA-directed RNA polymerase C-terminal" evidence="8">
    <location>
        <begin position="7"/>
        <end position="145"/>
    </location>
</feature>
<dbReference type="InterPro" id="IPR002092">
    <property type="entry name" value="DNA-dir_Rpol_phage-type"/>
</dbReference>
<evidence type="ECO:0000259" key="8">
    <source>
        <dbReference type="Pfam" id="PF00940"/>
    </source>
</evidence>
<evidence type="ECO:0000256" key="1">
    <source>
        <dbReference type="ARBA" id="ARBA00009493"/>
    </source>
</evidence>
<dbReference type="SUPFAM" id="SSF56672">
    <property type="entry name" value="DNA/RNA polymerases"/>
    <property type="match status" value="1"/>
</dbReference>
<reference evidence="9 10" key="1">
    <citation type="submission" date="2017-02" db="EMBL/GenBank/DDBJ databases">
        <title>Comeplete genome sequence of Bacteriophage pVco-5, that infects Vibrio corallilyticus.</title>
        <authorList>
            <person name="Kim H.J."/>
            <person name="Park S.C."/>
        </authorList>
    </citation>
    <scope>NUCLEOTIDE SEQUENCE [LARGE SCALE GENOMIC DNA]</scope>
</reference>
<dbReference type="EC" id="2.7.7.6" evidence="2"/>
<accession>A0A1W6JUU7</accession>
<comment type="catalytic activity">
    <reaction evidence="7">
        <text>RNA(n) + a ribonucleoside 5'-triphosphate = RNA(n+1) + diphosphate</text>
        <dbReference type="Rhea" id="RHEA:21248"/>
        <dbReference type="Rhea" id="RHEA-COMP:14527"/>
        <dbReference type="Rhea" id="RHEA-COMP:17342"/>
        <dbReference type="ChEBI" id="CHEBI:33019"/>
        <dbReference type="ChEBI" id="CHEBI:61557"/>
        <dbReference type="ChEBI" id="CHEBI:140395"/>
        <dbReference type="EC" id="2.7.7.6"/>
    </reaction>
</comment>
<dbReference type="GO" id="GO:0003677">
    <property type="term" value="F:DNA binding"/>
    <property type="evidence" value="ECO:0007669"/>
    <property type="project" value="InterPro"/>
</dbReference>
<dbReference type="GO" id="GO:0000428">
    <property type="term" value="C:DNA-directed RNA polymerase complex"/>
    <property type="evidence" value="ECO:0007669"/>
    <property type="project" value="UniProtKB-KW"/>
</dbReference>
<keyword evidence="4" id="KW-0808">Transferase</keyword>
<evidence type="ECO:0000313" key="9">
    <source>
        <dbReference type="EMBL" id="ARM71049.1"/>
    </source>
</evidence>